<organism evidence="3 4">
    <name type="scientific">Linnemannia exigua</name>
    <dbReference type="NCBI Taxonomy" id="604196"/>
    <lineage>
        <taxon>Eukaryota</taxon>
        <taxon>Fungi</taxon>
        <taxon>Fungi incertae sedis</taxon>
        <taxon>Mucoromycota</taxon>
        <taxon>Mortierellomycotina</taxon>
        <taxon>Mortierellomycetes</taxon>
        <taxon>Mortierellales</taxon>
        <taxon>Mortierellaceae</taxon>
        <taxon>Linnemannia</taxon>
    </lineage>
</organism>
<dbReference type="InterPro" id="IPR025340">
    <property type="entry name" value="DUF4246"/>
</dbReference>
<evidence type="ECO:0000313" key="3">
    <source>
        <dbReference type="EMBL" id="KAG0251900.1"/>
    </source>
</evidence>
<feature type="compositionally biased region" description="Acidic residues" evidence="1">
    <location>
        <begin position="95"/>
        <end position="112"/>
    </location>
</feature>
<feature type="non-terminal residue" evidence="3">
    <location>
        <position position="294"/>
    </location>
</feature>
<dbReference type="PANTHER" id="PTHR33119">
    <property type="entry name" value="IFI3P"/>
    <property type="match status" value="1"/>
</dbReference>
<comment type="caution">
    <text evidence="3">The sequence shown here is derived from an EMBL/GenBank/DDBJ whole genome shotgun (WGS) entry which is preliminary data.</text>
</comment>
<dbReference type="Proteomes" id="UP001194580">
    <property type="component" value="Unassembled WGS sequence"/>
</dbReference>
<name>A0AAD4GZP0_9FUNG</name>
<dbReference type="PANTHER" id="PTHR33119:SF1">
    <property type="entry name" value="FE2OG DIOXYGENASE DOMAIN-CONTAINING PROTEIN"/>
    <property type="match status" value="1"/>
</dbReference>
<sequence length="294" mass="34003">TAPIPPTSTTPKASSQFFSKTHQWLPTDFDVSSEGKVKARSYINNLHPVVHNEMYPVLEEILEKILPMFEEVLLTANRPWYGPDPEFADDHERDSDDDDDEDEDEDEEGDGDGGEKPAKALKEPKEPRETLTTPLQVIIKLANIELTPENPSYNGGTWHVEGMANENIVATGIYYYDTHNISDSRLDFRIQIEEPRYYQSDDRGTQHLYGVQNQDPLVQYLDGIETRQRSLSLEPILSTTHVPPQQKEWDHRDFVTEVYNRLPPERVREVEMRVDWPMDLEEAKSHRADLMVER</sequence>
<reference evidence="3" key="1">
    <citation type="journal article" date="2020" name="Fungal Divers.">
        <title>Resolving the Mortierellaceae phylogeny through synthesis of multi-gene phylogenetics and phylogenomics.</title>
        <authorList>
            <person name="Vandepol N."/>
            <person name="Liber J."/>
            <person name="Desiro A."/>
            <person name="Na H."/>
            <person name="Kennedy M."/>
            <person name="Barry K."/>
            <person name="Grigoriev I.V."/>
            <person name="Miller A.N."/>
            <person name="O'Donnell K."/>
            <person name="Stajich J.E."/>
            <person name="Bonito G."/>
        </authorList>
    </citation>
    <scope>NUCLEOTIDE SEQUENCE</scope>
    <source>
        <strain evidence="3">NRRL 28262</strain>
    </source>
</reference>
<protein>
    <recommendedName>
        <fullName evidence="2">DUF4246 domain-containing protein</fullName>
    </recommendedName>
</protein>
<gene>
    <name evidence="3" type="ORF">BGZ95_006767</name>
</gene>
<keyword evidence="4" id="KW-1185">Reference proteome</keyword>
<accession>A0AAD4GZP0</accession>
<dbReference type="AlphaFoldDB" id="A0AAD4GZP0"/>
<feature type="region of interest" description="Disordered" evidence="1">
    <location>
        <begin position="80"/>
        <end position="133"/>
    </location>
</feature>
<feature type="domain" description="DUF4246" evidence="2">
    <location>
        <begin position="15"/>
        <end position="228"/>
    </location>
</feature>
<dbReference type="EMBL" id="JAAAIL010003190">
    <property type="protein sequence ID" value="KAG0251900.1"/>
    <property type="molecule type" value="Genomic_DNA"/>
</dbReference>
<dbReference type="InterPro" id="IPR049192">
    <property type="entry name" value="DUF4246_C"/>
</dbReference>
<feature type="compositionally biased region" description="Basic and acidic residues" evidence="1">
    <location>
        <begin position="113"/>
        <end position="129"/>
    </location>
</feature>
<proteinExistence type="predicted"/>
<evidence type="ECO:0000259" key="2">
    <source>
        <dbReference type="Pfam" id="PF14033"/>
    </source>
</evidence>
<evidence type="ECO:0000256" key="1">
    <source>
        <dbReference type="SAM" id="MobiDB-lite"/>
    </source>
</evidence>
<dbReference type="Pfam" id="PF14033">
    <property type="entry name" value="DUF4246"/>
    <property type="match status" value="1"/>
</dbReference>
<evidence type="ECO:0000313" key="4">
    <source>
        <dbReference type="Proteomes" id="UP001194580"/>
    </source>
</evidence>
<feature type="non-terminal residue" evidence="3">
    <location>
        <position position="1"/>
    </location>
</feature>